<dbReference type="Proteomes" id="UP000584642">
    <property type="component" value="Unassembled WGS sequence"/>
</dbReference>
<comment type="caution">
    <text evidence="1">The sequence shown here is derived from an EMBL/GenBank/DDBJ whole genome shotgun (WGS) entry which is preliminary data.</text>
</comment>
<organism evidence="1 2">
    <name type="scientific">Azospirillum oleiclasticum</name>
    <dbReference type="NCBI Taxonomy" id="2735135"/>
    <lineage>
        <taxon>Bacteria</taxon>
        <taxon>Pseudomonadati</taxon>
        <taxon>Pseudomonadota</taxon>
        <taxon>Alphaproteobacteria</taxon>
        <taxon>Rhodospirillales</taxon>
        <taxon>Azospirillaceae</taxon>
        <taxon>Azospirillum</taxon>
    </lineage>
</organism>
<sequence>MRVRLWDGSWDARSLRFPLLIVGGLVALGALSVGGAAAVKSMLAPPKPDAAVRMGPKRNYAALPEISVAVGGAADRTVDLRILVELDPQVDPKATDPYAPRIADRVGDRIREIGLDRLNGSEGAGLVKDAITAVVDREIRPLRVREVLLDRMIIR</sequence>
<dbReference type="RefSeq" id="WP_180283570.1">
    <property type="nucleotide sequence ID" value="NZ_JABFDB010000013.1"/>
</dbReference>
<name>A0ABX2TGJ1_9PROT</name>
<protein>
    <submittedName>
        <fullName evidence="1">Flagellar basal body-associated FliL family protein</fullName>
    </submittedName>
</protein>
<keyword evidence="1" id="KW-0282">Flagellum</keyword>
<keyword evidence="1" id="KW-0969">Cilium</keyword>
<evidence type="ECO:0000313" key="1">
    <source>
        <dbReference type="EMBL" id="NYZ21800.1"/>
    </source>
</evidence>
<proteinExistence type="predicted"/>
<dbReference type="EMBL" id="JABFDB010000013">
    <property type="protein sequence ID" value="NYZ21800.1"/>
    <property type="molecule type" value="Genomic_DNA"/>
</dbReference>
<keyword evidence="2" id="KW-1185">Reference proteome</keyword>
<gene>
    <name evidence="1" type="ORF">HND93_18960</name>
</gene>
<reference evidence="1 2" key="1">
    <citation type="submission" date="2020-05" db="EMBL/GenBank/DDBJ databases">
        <title>Azospirillum oleiclasticum sp. nov, a nitrogen-fixing and heavy crude oil-emulsifying bacterium isolated from the crude oil of Yumen Oilfield.</title>
        <authorList>
            <person name="Wu D."/>
            <person name="Cai M."/>
            <person name="Zhang X."/>
        </authorList>
    </citation>
    <scope>NUCLEOTIDE SEQUENCE [LARGE SCALE GENOMIC DNA]</scope>
    <source>
        <strain evidence="1 2">ROY-1-1-2</strain>
    </source>
</reference>
<keyword evidence="1" id="KW-0966">Cell projection</keyword>
<evidence type="ECO:0000313" key="2">
    <source>
        <dbReference type="Proteomes" id="UP000584642"/>
    </source>
</evidence>
<accession>A0ABX2TGJ1</accession>